<dbReference type="NCBIfam" id="TIGR01382">
    <property type="entry name" value="PfpI"/>
    <property type="match status" value="1"/>
</dbReference>
<dbReference type="CDD" id="cd03134">
    <property type="entry name" value="GATase1_PfpI_like"/>
    <property type="match status" value="1"/>
</dbReference>
<dbReference type="RefSeq" id="WP_407691772.1">
    <property type="nucleotide sequence ID" value="NZ_FMTM01000002.1"/>
</dbReference>
<sequence>MSLPSISSAKILVLATDGYERSELRVPHEELKRRGATVKIASIKEGSIKSWSKGDWGDSISVDLLAREVKVDDFDALVLPGGQINPDKLRADENAMRVVREFVKSGKVVDAICHAPWLLIEADALRGRQATSYWSIKTDVKNAGATWKDEKVVTDQGIITSRSPDDLDAFVAKIVEEIEEGRHEKRAA</sequence>
<accession>A0A1G4QM74</accession>
<evidence type="ECO:0000256" key="1">
    <source>
        <dbReference type="ARBA" id="ARBA00008542"/>
    </source>
</evidence>
<dbReference type="InterPro" id="IPR002818">
    <property type="entry name" value="DJ-1/PfpI"/>
</dbReference>
<feature type="domain" description="DJ-1/PfpI" evidence="2">
    <location>
        <begin position="10"/>
        <end position="177"/>
    </location>
</feature>
<dbReference type="Gene3D" id="3.40.50.880">
    <property type="match status" value="1"/>
</dbReference>
<dbReference type="PANTHER" id="PTHR42733">
    <property type="entry name" value="DJ-1 PROTEIN"/>
    <property type="match status" value="1"/>
</dbReference>
<name>A0A1G4QM74_9HYPH</name>
<dbReference type="GO" id="GO:0008233">
    <property type="term" value="F:peptidase activity"/>
    <property type="evidence" value="ECO:0007669"/>
    <property type="project" value="UniProtKB-KW"/>
</dbReference>
<gene>
    <name evidence="3" type="ORF">SAMN02927900_01583</name>
</gene>
<keyword evidence="3" id="KW-0645">Protease</keyword>
<comment type="similarity">
    <text evidence="1">Belongs to the peptidase C56 family.</text>
</comment>
<evidence type="ECO:0000313" key="4">
    <source>
        <dbReference type="Proteomes" id="UP000199542"/>
    </source>
</evidence>
<dbReference type="InterPro" id="IPR029062">
    <property type="entry name" value="Class_I_gatase-like"/>
</dbReference>
<evidence type="ECO:0000259" key="2">
    <source>
        <dbReference type="Pfam" id="PF01965"/>
    </source>
</evidence>
<protein>
    <submittedName>
        <fullName evidence="3">Protease I</fullName>
    </submittedName>
</protein>
<reference evidence="3 4" key="1">
    <citation type="submission" date="2016-10" db="EMBL/GenBank/DDBJ databases">
        <authorList>
            <person name="de Groot N.N."/>
        </authorList>
    </citation>
    <scope>NUCLEOTIDE SEQUENCE [LARGE SCALE GENOMIC DNA]</scope>
    <source>
        <strain evidence="3 4">CGMCC 1.3401</strain>
    </source>
</reference>
<dbReference type="EMBL" id="FMTM01000002">
    <property type="protein sequence ID" value="SCW45438.1"/>
    <property type="molecule type" value="Genomic_DNA"/>
</dbReference>
<dbReference type="PROSITE" id="PS51276">
    <property type="entry name" value="PEPTIDASE_C56_PFPI"/>
    <property type="match status" value="1"/>
</dbReference>
<proteinExistence type="inferred from homology"/>
<dbReference type="InterPro" id="IPR006286">
    <property type="entry name" value="C56_PfpI-like"/>
</dbReference>
<dbReference type="Pfam" id="PF01965">
    <property type="entry name" value="DJ-1_PfpI"/>
    <property type="match status" value="1"/>
</dbReference>
<dbReference type="AlphaFoldDB" id="A0A1G4QM74"/>
<organism evidence="3 4">
    <name type="scientific">Rhizobium mongolense subsp. loessense</name>
    <dbReference type="NCBI Taxonomy" id="158890"/>
    <lineage>
        <taxon>Bacteria</taxon>
        <taxon>Pseudomonadati</taxon>
        <taxon>Pseudomonadota</taxon>
        <taxon>Alphaproteobacteria</taxon>
        <taxon>Hyphomicrobiales</taxon>
        <taxon>Rhizobiaceae</taxon>
        <taxon>Rhizobium/Agrobacterium group</taxon>
        <taxon>Rhizobium</taxon>
    </lineage>
</organism>
<dbReference type="Proteomes" id="UP000199542">
    <property type="component" value="Unassembled WGS sequence"/>
</dbReference>
<dbReference type="GO" id="GO:0006508">
    <property type="term" value="P:proteolysis"/>
    <property type="evidence" value="ECO:0007669"/>
    <property type="project" value="UniProtKB-KW"/>
</dbReference>
<keyword evidence="3" id="KW-0378">Hydrolase</keyword>
<dbReference type="PANTHER" id="PTHR42733:SF12">
    <property type="entry name" value="PROTEINASE"/>
    <property type="match status" value="1"/>
</dbReference>
<dbReference type="SUPFAM" id="SSF52317">
    <property type="entry name" value="Class I glutamine amidotransferase-like"/>
    <property type="match status" value="1"/>
</dbReference>
<evidence type="ECO:0000313" key="3">
    <source>
        <dbReference type="EMBL" id="SCW45438.1"/>
    </source>
</evidence>